<gene>
    <name evidence="2" type="ORF">KIW84_041817</name>
</gene>
<dbReference type="InterPro" id="IPR001932">
    <property type="entry name" value="PPM-type_phosphatase-like_dom"/>
</dbReference>
<feature type="domain" description="PPM-type phosphatase" evidence="1">
    <location>
        <begin position="43"/>
        <end position="163"/>
    </location>
</feature>
<evidence type="ECO:0000313" key="3">
    <source>
        <dbReference type="Proteomes" id="UP001058974"/>
    </source>
</evidence>
<dbReference type="PROSITE" id="PS51746">
    <property type="entry name" value="PPM_2"/>
    <property type="match status" value="1"/>
</dbReference>
<dbReference type="AlphaFoldDB" id="A0A9D5ARQ8"/>
<keyword evidence="3" id="KW-1185">Reference proteome</keyword>
<dbReference type="Gene3D" id="3.60.40.10">
    <property type="entry name" value="PPM-type phosphatase domain"/>
    <property type="match status" value="1"/>
</dbReference>
<reference evidence="2 3" key="1">
    <citation type="journal article" date="2022" name="Nat. Genet.">
        <title>Improved pea reference genome and pan-genome highlight genomic features and evolutionary characteristics.</title>
        <authorList>
            <person name="Yang T."/>
            <person name="Liu R."/>
            <person name="Luo Y."/>
            <person name="Hu S."/>
            <person name="Wang D."/>
            <person name="Wang C."/>
            <person name="Pandey M.K."/>
            <person name="Ge S."/>
            <person name="Xu Q."/>
            <person name="Li N."/>
            <person name="Li G."/>
            <person name="Huang Y."/>
            <person name="Saxena R.K."/>
            <person name="Ji Y."/>
            <person name="Li M."/>
            <person name="Yan X."/>
            <person name="He Y."/>
            <person name="Liu Y."/>
            <person name="Wang X."/>
            <person name="Xiang C."/>
            <person name="Varshney R.K."/>
            <person name="Ding H."/>
            <person name="Gao S."/>
            <person name="Zong X."/>
        </authorList>
    </citation>
    <scope>NUCLEOTIDE SEQUENCE [LARGE SCALE GENOMIC DNA]</scope>
    <source>
        <strain evidence="2 3">cv. Zhongwan 6</strain>
    </source>
</reference>
<protein>
    <recommendedName>
        <fullName evidence="1">PPM-type phosphatase domain-containing protein</fullName>
    </recommendedName>
</protein>
<proteinExistence type="predicted"/>
<dbReference type="InterPro" id="IPR036457">
    <property type="entry name" value="PPM-type-like_dom_sf"/>
</dbReference>
<dbReference type="Pfam" id="PF00481">
    <property type="entry name" value="PP2C"/>
    <property type="match status" value="1"/>
</dbReference>
<evidence type="ECO:0000259" key="1">
    <source>
        <dbReference type="PROSITE" id="PS51746"/>
    </source>
</evidence>
<dbReference type="Proteomes" id="UP001058974">
    <property type="component" value="Chromosome 4"/>
</dbReference>
<dbReference type="PANTHER" id="PTHR47992">
    <property type="entry name" value="PROTEIN PHOSPHATASE"/>
    <property type="match status" value="1"/>
</dbReference>
<accession>A0A9D5ARQ8</accession>
<comment type="caution">
    <text evidence="2">The sequence shown here is derived from an EMBL/GenBank/DDBJ whole genome shotgun (WGS) entry which is preliminary data.</text>
</comment>
<dbReference type="Gramene" id="Psat04G0181700-T1">
    <property type="protein sequence ID" value="KAI5416961.1"/>
    <property type="gene ID" value="KIW84_041817"/>
</dbReference>
<dbReference type="EMBL" id="JAMSHJ010000004">
    <property type="protein sequence ID" value="KAI5416961.1"/>
    <property type="molecule type" value="Genomic_DNA"/>
</dbReference>
<organism evidence="2 3">
    <name type="scientific">Pisum sativum</name>
    <name type="common">Garden pea</name>
    <name type="synonym">Lathyrus oleraceus</name>
    <dbReference type="NCBI Taxonomy" id="3888"/>
    <lineage>
        <taxon>Eukaryota</taxon>
        <taxon>Viridiplantae</taxon>
        <taxon>Streptophyta</taxon>
        <taxon>Embryophyta</taxon>
        <taxon>Tracheophyta</taxon>
        <taxon>Spermatophyta</taxon>
        <taxon>Magnoliopsida</taxon>
        <taxon>eudicotyledons</taxon>
        <taxon>Gunneridae</taxon>
        <taxon>Pentapetalae</taxon>
        <taxon>rosids</taxon>
        <taxon>fabids</taxon>
        <taxon>Fabales</taxon>
        <taxon>Fabaceae</taxon>
        <taxon>Papilionoideae</taxon>
        <taxon>50 kb inversion clade</taxon>
        <taxon>NPAAA clade</taxon>
        <taxon>Hologalegina</taxon>
        <taxon>IRL clade</taxon>
        <taxon>Fabeae</taxon>
        <taxon>Lathyrus</taxon>
    </lineage>
</organism>
<dbReference type="GO" id="GO:0004722">
    <property type="term" value="F:protein serine/threonine phosphatase activity"/>
    <property type="evidence" value="ECO:0007669"/>
    <property type="project" value="InterPro"/>
</dbReference>
<dbReference type="SUPFAM" id="SSF81606">
    <property type="entry name" value="PP2C-like"/>
    <property type="match status" value="1"/>
</dbReference>
<dbReference type="InterPro" id="IPR015655">
    <property type="entry name" value="PP2C"/>
</dbReference>
<name>A0A9D5ARQ8_PEA</name>
<evidence type="ECO:0000313" key="2">
    <source>
        <dbReference type="EMBL" id="KAI5416961.1"/>
    </source>
</evidence>
<sequence length="163" mass="17088">MPAWRLRFPATVKPLVFPQLQAIGQGVIDDEVVGFSNHGGGTGISSFMQQGSNSQYKTNSSEKADQLLNSFSVYNGHGGFQKVDDEVEGIGAGNSGGNGGGSESNIEPIAPETAGSTAVVAILSQTHIIIAKCGDSRAVLYRGKEAMALSADHKVRTFMLDCL</sequence>